<accession>A0ABQ2YID1</accession>
<evidence type="ECO:0000313" key="2">
    <source>
        <dbReference type="EMBL" id="GGX82890.1"/>
    </source>
</evidence>
<keyword evidence="3" id="KW-1185">Reference proteome</keyword>
<gene>
    <name evidence="2" type="ORF">GCM10011290_08040</name>
</gene>
<reference evidence="3" key="1">
    <citation type="journal article" date="2019" name="Int. J. Syst. Evol. Microbiol.">
        <title>The Global Catalogue of Microorganisms (GCM) 10K type strain sequencing project: providing services to taxonomists for standard genome sequencing and annotation.</title>
        <authorList>
            <consortium name="The Broad Institute Genomics Platform"/>
            <consortium name="The Broad Institute Genome Sequencing Center for Infectious Disease"/>
            <person name="Wu L."/>
            <person name="Ma J."/>
        </authorList>
    </citation>
    <scope>NUCLEOTIDE SEQUENCE [LARGE SCALE GENOMIC DNA]</scope>
    <source>
        <strain evidence="3">KCTC 32041</strain>
    </source>
</reference>
<sequence length="326" mass="33515">MAEAIRSVGAPSAVSASAPVQPGATGTSQQRLQAGNILDLRVAALMADGSVQLEGDALHWLLRQWPASLPPPVVGSVLPFRVLAAGPPPQLTPLLPSAAPPQAPVADDAPPLAATLPAPAFRQAALPPAQLASAWREALVGTLAAAAAQFHREAGSHLPGALLGALPDLALASLRGQAPLPLPLWLPMWLWGGPPLGWQVEDQPEAEDAAAPPAALDLLLECELPQGRLRLRLRLGGAGLLLCFHGEDALCDWLQTQRGSLLAVLHGAGFEINACHIGRLPALSGLALGRHGVSLFEASRLPASLFVAAALILEILLPASPASPPG</sequence>
<organism evidence="2 3">
    <name type="scientific">Vogesella alkaliphila</name>
    <dbReference type="NCBI Taxonomy" id="1193621"/>
    <lineage>
        <taxon>Bacteria</taxon>
        <taxon>Pseudomonadati</taxon>
        <taxon>Pseudomonadota</taxon>
        <taxon>Betaproteobacteria</taxon>
        <taxon>Neisseriales</taxon>
        <taxon>Chromobacteriaceae</taxon>
        <taxon>Vogesella</taxon>
    </lineage>
</organism>
<evidence type="ECO:0000256" key="1">
    <source>
        <dbReference type="SAM" id="MobiDB-lite"/>
    </source>
</evidence>
<dbReference type="Proteomes" id="UP000600877">
    <property type="component" value="Unassembled WGS sequence"/>
</dbReference>
<feature type="region of interest" description="Disordered" evidence="1">
    <location>
        <begin position="1"/>
        <end position="30"/>
    </location>
</feature>
<proteinExistence type="predicted"/>
<comment type="caution">
    <text evidence="2">The sequence shown here is derived from an EMBL/GenBank/DDBJ whole genome shotgun (WGS) entry which is preliminary data.</text>
</comment>
<protein>
    <recommendedName>
        <fullName evidence="4">Flagellar hook-length control protein FliK</fullName>
    </recommendedName>
</protein>
<evidence type="ECO:0008006" key="4">
    <source>
        <dbReference type="Google" id="ProtNLM"/>
    </source>
</evidence>
<dbReference type="EMBL" id="BMYW01000002">
    <property type="protein sequence ID" value="GGX82890.1"/>
    <property type="molecule type" value="Genomic_DNA"/>
</dbReference>
<name>A0ABQ2YID1_9NEIS</name>
<feature type="compositionally biased region" description="Low complexity" evidence="1">
    <location>
        <begin position="7"/>
        <end position="24"/>
    </location>
</feature>
<evidence type="ECO:0000313" key="3">
    <source>
        <dbReference type="Proteomes" id="UP000600877"/>
    </source>
</evidence>
<dbReference type="RefSeq" id="WP_189372876.1">
    <property type="nucleotide sequence ID" value="NZ_BMYW01000002.1"/>
</dbReference>